<protein>
    <submittedName>
        <fullName evidence="5">Uncharacterized protein</fullName>
    </submittedName>
</protein>
<dbReference type="KEGG" id="bsia:CWD84_07815"/>
<dbReference type="EMBL" id="CP025001">
    <property type="protein sequence ID" value="AUJ76665.1"/>
    <property type="molecule type" value="Genomic_DNA"/>
</dbReference>
<dbReference type="KEGG" id="bsia:CWD84_07535"/>
<evidence type="ECO:0000313" key="4">
    <source>
        <dbReference type="EMBL" id="AUJ76767.1"/>
    </source>
</evidence>
<dbReference type="KEGG" id="bsia:CWD84_08655"/>
<evidence type="ECO:0000313" key="7">
    <source>
        <dbReference type="Proteomes" id="UP000234366"/>
    </source>
</evidence>
<organism evidence="5 7">
    <name type="scientific">Bacillus siamensis</name>
    <dbReference type="NCBI Taxonomy" id="659243"/>
    <lineage>
        <taxon>Bacteria</taxon>
        <taxon>Bacillati</taxon>
        <taxon>Bacillota</taxon>
        <taxon>Bacilli</taxon>
        <taxon>Bacillales</taxon>
        <taxon>Bacillaceae</taxon>
        <taxon>Bacillus</taxon>
        <taxon>Bacillus amyloliquefaciens group</taxon>
    </lineage>
</organism>
<dbReference type="RefSeq" id="WP_101605440.1">
    <property type="nucleotide sequence ID" value="NZ_CP025001.1"/>
</dbReference>
<dbReference type="EMBL" id="CP025001">
    <property type="protein sequence ID" value="AUJ76869.1"/>
    <property type="molecule type" value="Genomic_DNA"/>
</dbReference>
<dbReference type="EMBL" id="CP025001">
    <property type="protein sequence ID" value="AUJ76767.1"/>
    <property type="molecule type" value="Genomic_DNA"/>
</dbReference>
<sequence>MKKFASVLLVLCLLMSLAPNVLALEKQSPMKSYSEEQYDKQDILPLEKYVSVKNGLFALDYEKAKSDGIEKGLLDGQKAYFEYLNDEITAGKLEAKKDLSIVEKTESESPEMAPLACKGKNYGPKHYWWGYHVKMNSCATDNFVHDMNTAGSTAAGIAVFTAYFGFVPGAIPGAASVFFGLMANRADANNKGKGVKADITWALAFSFSPQ</sequence>
<feature type="signal peptide" evidence="1">
    <location>
        <begin position="1"/>
        <end position="23"/>
    </location>
</feature>
<keyword evidence="1" id="KW-0732">Signal</keyword>
<reference evidence="5 7" key="1">
    <citation type="submission" date="2017-11" db="EMBL/GenBank/DDBJ databases">
        <title>Genome sequence and genome mining of multiple bioactive secondary metabolites from a deep sea-derived Bacillus siamensis SCSIO 05746.</title>
        <authorList>
            <person name="Pan H.-Q."/>
            <person name="Ju J.-H."/>
        </authorList>
    </citation>
    <scope>NUCLEOTIDE SEQUENCE [LARGE SCALE GENOMIC DNA]</scope>
    <source>
        <strain evidence="5 7">SCSIO 05746</strain>
    </source>
</reference>
<dbReference type="KEGG" id="bsia:CWD84_08095"/>
<gene>
    <name evidence="2" type="ORF">CWD84_07535</name>
    <name evidence="3" type="ORF">CWD84_07815</name>
    <name evidence="4" type="ORF">CWD84_08095</name>
    <name evidence="5" type="ORF">CWD84_08375</name>
    <name evidence="6" type="ORF">CWD84_08655</name>
</gene>
<evidence type="ECO:0000313" key="3">
    <source>
        <dbReference type="EMBL" id="AUJ76716.1"/>
    </source>
</evidence>
<name>A0AAI8HMN6_9BACI</name>
<accession>A0AAI8HMN6</accession>
<dbReference type="AlphaFoldDB" id="A0AAI8HMN6"/>
<dbReference type="KEGG" id="bsia:CWD84_08375"/>
<proteinExistence type="predicted"/>
<keyword evidence="7" id="KW-1185">Reference proteome</keyword>
<dbReference type="EMBL" id="CP025001">
    <property type="protein sequence ID" value="AUJ76716.1"/>
    <property type="molecule type" value="Genomic_DNA"/>
</dbReference>
<dbReference type="EMBL" id="CP025001">
    <property type="protein sequence ID" value="AUJ76818.1"/>
    <property type="molecule type" value="Genomic_DNA"/>
</dbReference>
<dbReference type="Proteomes" id="UP000234366">
    <property type="component" value="Chromosome"/>
</dbReference>
<evidence type="ECO:0000313" key="6">
    <source>
        <dbReference type="EMBL" id="AUJ76869.1"/>
    </source>
</evidence>
<evidence type="ECO:0000313" key="5">
    <source>
        <dbReference type="EMBL" id="AUJ76818.1"/>
    </source>
</evidence>
<feature type="chain" id="PRO_5044707767" evidence="1">
    <location>
        <begin position="24"/>
        <end position="210"/>
    </location>
</feature>
<evidence type="ECO:0000313" key="2">
    <source>
        <dbReference type="EMBL" id="AUJ76665.1"/>
    </source>
</evidence>
<evidence type="ECO:0000256" key="1">
    <source>
        <dbReference type="SAM" id="SignalP"/>
    </source>
</evidence>